<dbReference type="PATRIC" id="fig|45658.8.peg.4729"/>
<dbReference type="PANTHER" id="PTHR30329">
    <property type="entry name" value="STATOR ELEMENT OF FLAGELLAR MOTOR COMPLEX"/>
    <property type="match status" value="1"/>
</dbReference>
<evidence type="ECO:0000313" key="13">
    <source>
        <dbReference type="EMBL" id="ODS05584.1"/>
    </source>
</evidence>
<evidence type="ECO:0000256" key="1">
    <source>
        <dbReference type="ARBA" id="ARBA00004571"/>
    </source>
</evidence>
<comment type="subcellular location">
    <subcellularLocation>
        <location evidence="1">Cell outer membrane</location>
        <topology evidence="1">Multi-pass membrane protein</topology>
    </subcellularLocation>
</comment>
<evidence type="ECO:0000256" key="7">
    <source>
        <dbReference type="ARBA" id="ARBA00023114"/>
    </source>
</evidence>
<comment type="similarity">
    <text evidence="2">Belongs to the outer membrane OOP (TC 1.B.6) superfamily. OmpA family.</text>
</comment>
<dbReference type="Proteomes" id="UP000095131">
    <property type="component" value="Unassembled WGS sequence"/>
</dbReference>
<keyword evidence="8 10" id="KW-0472">Membrane</keyword>
<dbReference type="Gene3D" id="2.40.160.20">
    <property type="match status" value="1"/>
</dbReference>
<dbReference type="InterPro" id="IPR006665">
    <property type="entry name" value="OmpA-like"/>
</dbReference>
<protein>
    <submittedName>
        <fullName evidence="13">Outer membrane protein</fullName>
    </submittedName>
</protein>
<dbReference type="RefSeq" id="WP_069448363.1">
    <property type="nucleotide sequence ID" value="NZ_MDCJ01000007.1"/>
</dbReference>
<dbReference type="InterPro" id="IPR006664">
    <property type="entry name" value="OMP_bac"/>
</dbReference>
<dbReference type="Gene3D" id="3.30.1330.60">
    <property type="entry name" value="OmpA-like domain"/>
    <property type="match status" value="1"/>
</dbReference>
<dbReference type="SUPFAM" id="SSF103088">
    <property type="entry name" value="OmpA-like"/>
    <property type="match status" value="1"/>
</dbReference>
<evidence type="ECO:0000256" key="10">
    <source>
        <dbReference type="PROSITE-ProRule" id="PRU00473"/>
    </source>
</evidence>
<dbReference type="InterPro" id="IPR050330">
    <property type="entry name" value="Bact_OuterMem_StrucFunc"/>
</dbReference>
<keyword evidence="9" id="KW-0998">Cell outer membrane</keyword>
<keyword evidence="7" id="KW-0626">Porin</keyword>
<dbReference type="GO" id="GO:0046930">
    <property type="term" value="C:pore complex"/>
    <property type="evidence" value="ECO:0007669"/>
    <property type="project" value="UniProtKB-KW"/>
</dbReference>
<dbReference type="InterPro" id="IPR036737">
    <property type="entry name" value="OmpA-like_sf"/>
</dbReference>
<keyword evidence="11" id="KW-0732">Signal</keyword>
<feature type="chain" id="PRO_5009139389" evidence="11">
    <location>
        <begin position="24"/>
        <end position="318"/>
    </location>
</feature>
<keyword evidence="4" id="KW-1134">Transmembrane beta strand</keyword>
<evidence type="ECO:0000256" key="6">
    <source>
        <dbReference type="ARBA" id="ARBA00023065"/>
    </source>
</evidence>
<dbReference type="Pfam" id="PF01389">
    <property type="entry name" value="OmpA_membrane"/>
    <property type="match status" value="1"/>
</dbReference>
<dbReference type="EMBL" id="MDCJ01000007">
    <property type="protein sequence ID" value="ODS05584.1"/>
    <property type="molecule type" value="Genomic_DNA"/>
</dbReference>
<evidence type="ECO:0000256" key="4">
    <source>
        <dbReference type="ARBA" id="ARBA00022452"/>
    </source>
</evidence>
<dbReference type="InterPro" id="IPR011250">
    <property type="entry name" value="OMP/PagP_B-barrel"/>
</dbReference>
<evidence type="ECO:0000256" key="5">
    <source>
        <dbReference type="ARBA" id="ARBA00022692"/>
    </source>
</evidence>
<dbReference type="PROSITE" id="PS51123">
    <property type="entry name" value="OMPA_2"/>
    <property type="match status" value="1"/>
</dbReference>
<gene>
    <name evidence="13" type="ORF">VSF3289_04725</name>
</gene>
<keyword evidence="5" id="KW-0812">Transmembrane</keyword>
<organism evidence="13 14">
    <name type="scientific">Vibrio scophthalmi</name>
    <dbReference type="NCBI Taxonomy" id="45658"/>
    <lineage>
        <taxon>Bacteria</taxon>
        <taxon>Pseudomonadati</taxon>
        <taxon>Pseudomonadota</taxon>
        <taxon>Gammaproteobacteria</taxon>
        <taxon>Vibrionales</taxon>
        <taxon>Vibrionaceae</taxon>
        <taxon>Vibrio</taxon>
    </lineage>
</organism>
<dbReference type="AlphaFoldDB" id="A0A1E3WIE8"/>
<reference evidence="13 14" key="1">
    <citation type="submission" date="2016-08" db="EMBL/GenBank/DDBJ databases">
        <title>Genome sequencing of Vibrio scophthalmi strain FP3289, an isolated from Paralichthys olivaceus.</title>
        <authorList>
            <person name="Han H.-J."/>
        </authorList>
    </citation>
    <scope>NUCLEOTIDE SEQUENCE [LARGE SCALE GENOMIC DNA]</scope>
    <source>
        <strain evidence="13 14">FP3289</strain>
    </source>
</reference>
<accession>A0A1E3WIE8</accession>
<dbReference type="CDD" id="cd07185">
    <property type="entry name" value="OmpA_C-like"/>
    <property type="match status" value="1"/>
</dbReference>
<dbReference type="OrthoDB" id="5813665at2"/>
<evidence type="ECO:0000259" key="12">
    <source>
        <dbReference type="PROSITE" id="PS51123"/>
    </source>
</evidence>
<dbReference type="GO" id="GO:0015288">
    <property type="term" value="F:porin activity"/>
    <property type="evidence" value="ECO:0007669"/>
    <property type="project" value="UniProtKB-KW"/>
</dbReference>
<sequence>MMKLMSLSAVVMVYIGGLSAAKAQELPLGDEIWIGAALGTGFLSESVSSDTILGTKEEINTNGFSGKIDMGYNFNQYIGVYGSYDHAQHTWSRHDLHLASFGLKGKEYLTDRLSLFGKAGATYLFKGDNDNGLIGSFGLGLEYQLTNAVAVRFGADYYNDLDITPTRMGDLTQLYWGMTYRFGQPATPLVMTKTVELMKEVQPVKEDIAISFASTKILFSNNSSLLMSTKPLEGPLDLLNKDSKLKARIVGHADSTGSADYNQRLSLRRAKTVAEYFISNDVDPSRISALGRGEDDPIANNNSEFGRSQNRRVELTIE</sequence>
<feature type="signal peptide" evidence="11">
    <location>
        <begin position="1"/>
        <end position="23"/>
    </location>
</feature>
<dbReference type="PRINTS" id="PR01021">
    <property type="entry name" value="OMPADOMAIN"/>
</dbReference>
<dbReference type="GO" id="GO:0009279">
    <property type="term" value="C:cell outer membrane"/>
    <property type="evidence" value="ECO:0007669"/>
    <property type="project" value="UniProtKB-SubCell"/>
</dbReference>
<evidence type="ECO:0000256" key="9">
    <source>
        <dbReference type="ARBA" id="ARBA00023237"/>
    </source>
</evidence>
<evidence type="ECO:0000256" key="11">
    <source>
        <dbReference type="SAM" id="SignalP"/>
    </source>
</evidence>
<dbReference type="PANTHER" id="PTHR30329:SF21">
    <property type="entry name" value="LIPOPROTEIN YIAD-RELATED"/>
    <property type="match status" value="1"/>
</dbReference>
<evidence type="ECO:0000256" key="2">
    <source>
        <dbReference type="ARBA" id="ARBA00005710"/>
    </source>
</evidence>
<dbReference type="Pfam" id="PF00691">
    <property type="entry name" value="OmpA"/>
    <property type="match status" value="1"/>
</dbReference>
<name>A0A1E3WIE8_9VIBR</name>
<keyword evidence="6" id="KW-0406">Ion transport</keyword>
<evidence type="ECO:0000313" key="14">
    <source>
        <dbReference type="Proteomes" id="UP000095131"/>
    </source>
</evidence>
<comment type="caution">
    <text evidence="13">The sequence shown here is derived from an EMBL/GenBank/DDBJ whole genome shotgun (WGS) entry which is preliminary data.</text>
</comment>
<feature type="domain" description="OmpA-like" evidence="12">
    <location>
        <begin position="206"/>
        <end position="318"/>
    </location>
</feature>
<keyword evidence="3" id="KW-0813">Transport</keyword>
<proteinExistence type="inferred from homology"/>
<dbReference type="GO" id="GO:0006811">
    <property type="term" value="P:monoatomic ion transport"/>
    <property type="evidence" value="ECO:0007669"/>
    <property type="project" value="UniProtKB-KW"/>
</dbReference>
<evidence type="ECO:0000256" key="3">
    <source>
        <dbReference type="ARBA" id="ARBA00022448"/>
    </source>
</evidence>
<dbReference type="SUPFAM" id="SSF56925">
    <property type="entry name" value="OMPA-like"/>
    <property type="match status" value="1"/>
</dbReference>
<evidence type="ECO:0000256" key="8">
    <source>
        <dbReference type="ARBA" id="ARBA00023136"/>
    </source>
</evidence>
<dbReference type="InterPro" id="IPR000498">
    <property type="entry name" value="OmpA-like_TM_dom"/>
</dbReference>